<evidence type="ECO:0000256" key="4">
    <source>
        <dbReference type="ARBA" id="ARBA00022840"/>
    </source>
</evidence>
<dbReference type="Proteomes" id="UP000307440">
    <property type="component" value="Unassembled WGS sequence"/>
</dbReference>
<dbReference type="CDD" id="cd18795">
    <property type="entry name" value="SF2_C_Ski2"/>
    <property type="match status" value="1"/>
</dbReference>
<feature type="domain" description="Helicase C-terminal" evidence="6">
    <location>
        <begin position="510"/>
        <end position="704"/>
    </location>
</feature>
<keyword evidence="3" id="KW-0347">Helicase</keyword>
<dbReference type="GO" id="GO:0003676">
    <property type="term" value="F:nucleic acid binding"/>
    <property type="evidence" value="ECO:0007669"/>
    <property type="project" value="InterPro"/>
</dbReference>
<proteinExistence type="predicted"/>
<dbReference type="Pfam" id="PF02889">
    <property type="entry name" value="Sec63"/>
    <property type="match status" value="1"/>
</dbReference>
<reference evidence="7 8" key="1">
    <citation type="journal article" date="2019" name="Nat. Ecol. Evol.">
        <title>Megaphylogeny resolves global patterns of mushroom evolution.</title>
        <authorList>
            <person name="Varga T."/>
            <person name="Krizsan K."/>
            <person name="Foldi C."/>
            <person name="Dima B."/>
            <person name="Sanchez-Garcia M."/>
            <person name="Sanchez-Ramirez S."/>
            <person name="Szollosi G.J."/>
            <person name="Szarkandi J.G."/>
            <person name="Papp V."/>
            <person name="Albert L."/>
            <person name="Andreopoulos W."/>
            <person name="Angelini C."/>
            <person name="Antonin V."/>
            <person name="Barry K.W."/>
            <person name="Bougher N.L."/>
            <person name="Buchanan P."/>
            <person name="Buyck B."/>
            <person name="Bense V."/>
            <person name="Catcheside P."/>
            <person name="Chovatia M."/>
            <person name="Cooper J."/>
            <person name="Damon W."/>
            <person name="Desjardin D."/>
            <person name="Finy P."/>
            <person name="Geml J."/>
            <person name="Haridas S."/>
            <person name="Hughes K."/>
            <person name="Justo A."/>
            <person name="Karasinski D."/>
            <person name="Kautmanova I."/>
            <person name="Kiss B."/>
            <person name="Kocsube S."/>
            <person name="Kotiranta H."/>
            <person name="LaButti K.M."/>
            <person name="Lechner B.E."/>
            <person name="Liimatainen K."/>
            <person name="Lipzen A."/>
            <person name="Lukacs Z."/>
            <person name="Mihaltcheva S."/>
            <person name="Morgado L.N."/>
            <person name="Niskanen T."/>
            <person name="Noordeloos M.E."/>
            <person name="Ohm R.A."/>
            <person name="Ortiz-Santana B."/>
            <person name="Ovrebo C."/>
            <person name="Racz N."/>
            <person name="Riley R."/>
            <person name="Savchenko A."/>
            <person name="Shiryaev A."/>
            <person name="Soop K."/>
            <person name="Spirin V."/>
            <person name="Szebenyi C."/>
            <person name="Tomsovsky M."/>
            <person name="Tulloss R.E."/>
            <person name="Uehling J."/>
            <person name="Grigoriev I.V."/>
            <person name="Vagvolgyi C."/>
            <person name="Papp T."/>
            <person name="Martin F.M."/>
            <person name="Miettinen O."/>
            <person name="Hibbett D.S."/>
            <person name="Nagy L.G."/>
        </authorList>
    </citation>
    <scope>NUCLEOTIDE SEQUENCE [LARGE SCALE GENOMIC DNA]</scope>
    <source>
        <strain evidence="7 8">CBS 121175</strain>
    </source>
</reference>
<dbReference type="FunFam" id="3.40.50.300:FF:003287">
    <property type="entry name" value="U5 small nuclear ribonucleoprotein 200 kDa helicase"/>
    <property type="match status" value="1"/>
</dbReference>
<keyword evidence="8" id="KW-1185">Reference proteome</keyword>
<dbReference type="EMBL" id="ML210150">
    <property type="protein sequence ID" value="TFK29365.1"/>
    <property type="molecule type" value="Genomic_DNA"/>
</dbReference>
<dbReference type="SUPFAM" id="SSF81296">
    <property type="entry name" value="E set domains"/>
    <property type="match status" value="1"/>
</dbReference>
<dbReference type="InterPro" id="IPR027417">
    <property type="entry name" value="P-loop_NTPase"/>
</dbReference>
<dbReference type="SMART" id="SM00487">
    <property type="entry name" value="DEXDc"/>
    <property type="match status" value="2"/>
</dbReference>
<dbReference type="InterPro" id="IPR011545">
    <property type="entry name" value="DEAD/DEAH_box_helicase_dom"/>
</dbReference>
<dbReference type="InterPro" id="IPR057842">
    <property type="entry name" value="WH_MER3"/>
</dbReference>
<evidence type="ECO:0000256" key="2">
    <source>
        <dbReference type="ARBA" id="ARBA00022801"/>
    </source>
</evidence>
<dbReference type="GO" id="GO:0004386">
    <property type="term" value="F:helicase activity"/>
    <property type="evidence" value="ECO:0007669"/>
    <property type="project" value="UniProtKB-KW"/>
</dbReference>
<evidence type="ECO:0000313" key="8">
    <source>
        <dbReference type="Proteomes" id="UP000307440"/>
    </source>
</evidence>
<sequence length="1583" mass="177780">MAADDSIRLHLESLIGETDIDKLTAGNPAGFSEWTNLNVQIYKNNQEDVDVKDNEILLVEGVISVYSEFGYTQGSRSSASGHRILDDSLWDSFDRSVWQAVLNVLSSSASEDEVSEDLAENFGYERLDLVSEILPHRQEFIQEIEGRLHSDASSTRKSHSAEQLFSDARSRMEASFQAKASRPLFTGGFTDPQLQSATEQLPHVYTSQSFASGGSMLSQFGSKYSLPLGTTRTLHEEYEEFVIPPARAVPPRTTERQITIEELDPLAKGCFSAYRSLNRIQSIVYPVAYRTNENMLVCGKVLRGKTDVALLSILRVLNLYRDPDRNLRDSIRRNAFKIIYVAPMKALASEITRKFSKRLRWLSIVVRELTGDMQMSKSEIAETQVIVTTPEKWDVVTRKPTGEGELASSIKLLILDEIHLLNESRGAVLETIVARTLRQVESSQTVVRIVGLSATLPNYVDVAQFLSVSPQKGLFFFDSSFRPVPLEQHFIGIKGKSGSALSKKNMDTVTFKKVAELVEQGHQVMVFVHSRKETAKTAMYLREMSIAEGNSDAFLCDEHPQWSQFRTEVGKSRNKEMKFLFDNGFGIHHAGLLRSDRNIMERLFESRAIKVLCCTATLAWGVNLPAHAVIIKGTQVYDSSRGAMTDLSVLDVLQIFGRAGRPGLESSGEGYICTTDDKLHHYLEAANSSLPIESRFQSGMIDALNAEISLGTVSNCSDAVQWLGYTYLYVRMRKNPYLYGIDGNALADDPGLGNKRNELIRVAARRLAELKMIIFDEGIEIFNTEFRPIMSEADVLRMLSQSTEFDQIQLREAEMDELEELLKGCPCEVGLSKAPATMNARKVNILLQSYISRINTINESALISDMAYVAQNSGRIIRALLEISISKKWANVTLTMVGMSKAVEKRMWPYEHPLEQSQLKLETLGALRRWADEVPVEELVETDPEALGKLIHLNEFQGLAISNAAKQFPSARFTYRLQPLANDILKVSLVVSRNFSWNSRIHGTTEPFWVWIEDEGGVNIFQLAHLAFHQQTQSLDVDFILPISGSDAPPSLVIRWVSDHWIGAEYHMEIPLDGVVMPPPPSCHSPLLDLPFLSVDKVLDPAIAQYYSGNLSHLNITQTQVFWTIMHSREHALFCSPGGSGKTVLIEMLLQTLMVKDRPWIIVLAPKRSILQALQADLRSSAQGVKFDIEFPEAHKLLRYKERSIFLATPATLLSALSLQPASLSITKLDLVVCDHLEQLDPGYELSVSTLRFATQASPTRFIGISDSLNNPADLADWINVEPTSLFSFRPREREQSLKVHGHPFTLPHSAALFKTMAKPAYQAIASTLSTECALVFVPSKAQCRPIALDLITQSALHSESARGYLPQHVSEEMAQIYRDQLQDQDLGDFIAKGVGFYYHGIHKRDRSLILQLYVEGVVRVLLAPKDACWDIPARSSVVVVLGTQYVEVEPESNARRIRDYTLTDIVRMQSLAISHAGNGQFHLFCQAEQLGTYLRFLNEGLPLESRLLEFNQLRNWISKLQSNRKTLTRQELFDILSFTFLSRRISSNPTYYGFDSGYSRDEKLSQIVDQLLNDDNNQTSQS</sequence>
<dbReference type="FunFam" id="3.40.50.300:FF:000062">
    <property type="entry name" value="U5 small nuclear ribonucleoprotein helicase"/>
    <property type="match status" value="1"/>
</dbReference>
<dbReference type="Pfam" id="PF23445">
    <property type="entry name" value="WHD_SNRNP200"/>
    <property type="match status" value="1"/>
</dbReference>
<dbReference type="InterPro" id="IPR050474">
    <property type="entry name" value="Hel308_SKI2-like"/>
</dbReference>
<dbReference type="OrthoDB" id="5575at2759"/>
<dbReference type="SMART" id="SM00973">
    <property type="entry name" value="Sec63"/>
    <property type="match status" value="1"/>
</dbReference>
<dbReference type="Gene3D" id="1.10.10.10">
    <property type="entry name" value="Winged helix-like DNA-binding domain superfamily/Winged helix DNA-binding domain"/>
    <property type="match status" value="2"/>
</dbReference>
<dbReference type="FunFam" id="1.10.10.10:FF:000024">
    <property type="entry name" value="U5 small nuclear ribonucleoprotein helicase"/>
    <property type="match status" value="1"/>
</dbReference>
<dbReference type="Pfam" id="PF00270">
    <property type="entry name" value="DEAD"/>
    <property type="match status" value="2"/>
</dbReference>
<name>A0A5C3L9J4_COPMA</name>
<dbReference type="SMART" id="SM00490">
    <property type="entry name" value="HELICc"/>
    <property type="match status" value="1"/>
</dbReference>
<keyword evidence="2" id="KW-0378">Hydrolase</keyword>
<dbReference type="SUPFAM" id="SSF158702">
    <property type="entry name" value="Sec63 N-terminal domain-like"/>
    <property type="match status" value="1"/>
</dbReference>
<dbReference type="SUPFAM" id="SSF52540">
    <property type="entry name" value="P-loop containing nucleoside triphosphate hydrolases"/>
    <property type="match status" value="3"/>
</dbReference>
<dbReference type="GO" id="GO:0005524">
    <property type="term" value="F:ATP binding"/>
    <property type="evidence" value="ECO:0007669"/>
    <property type="project" value="UniProtKB-KW"/>
</dbReference>
<feature type="domain" description="Helicase ATP-binding" evidence="5">
    <location>
        <begin position="1123"/>
        <end position="1287"/>
    </location>
</feature>
<accession>A0A5C3L9J4</accession>
<dbReference type="PANTHER" id="PTHR47961">
    <property type="entry name" value="DNA POLYMERASE THETA, PUTATIVE (AFU_ORTHOLOGUE AFUA_1G05260)-RELATED"/>
    <property type="match status" value="1"/>
</dbReference>
<evidence type="ECO:0000313" key="7">
    <source>
        <dbReference type="EMBL" id="TFK29365.1"/>
    </source>
</evidence>
<dbReference type="STRING" id="230819.A0A5C3L9J4"/>
<keyword evidence="1" id="KW-0547">Nucleotide-binding</keyword>
<dbReference type="GO" id="GO:0016787">
    <property type="term" value="F:hydrolase activity"/>
    <property type="evidence" value="ECO:0007669"/>
    <property type="project" value="UniProtKB-KW"/>
</dbReference>
<dbReference type="InterPro" id="IPR014001">
    <property type="entry name" value="Helicase_ATP-bd"/>
</dbReference>
<evidence type="ECO:0000259" key="6">
    <source>
        <dbReference type="PROSITE" id="PS51194"/>
    </source>
</evidence>
<protein>
    <submittedName>
        <fullName evidence="7">Activating signal cointegrator 1 complex subunit 3</fullName>
    </submittedName>
</protein>
<dbReference type="InterPro" id="IPR004179">
    <property type="entry name" value="Sec63-dom"/>
</dbReference>
<gene>
    <name evidence="7" type="ORF">FA15DRAFT_632381</name>
</gene>
<keyword evidence="4" id="KW-0067">ATP-binding</keyword>
<dbReference type="Gene3D" id="2.60.40.150">
    <property type="entry name" value="C2 domain"/>
    <property type="match status" value="1"/>
</dbReference>
<feature type="domain" description="Helicase ATP-binding" evidence="5">
    <location>
        <begin position="286"/>
        <end position="474"/>
    </location>
</feature>
<dbReference type="InterPro" id="IPR001650">
    <property type="entry name" value="Helicase_C-like"/>
</dbReference>
<evidence type="ECO:0000259" key="5">
    <source>
        <dbReference type="PROSITE" id="PS51192"/>
    </source>
</evidence>
<dbReference type="InterPro" id="IPR036388">
    <property type="entry name" value="WH-like_DNA-bd_sf"/>
</dbReference>
<dbReference type="PROSITE" id="PS51194">
    <property type="entry name" value="HELICASE_CTER"/>
    <property type="match status" value="1"/>
</dbReference>
<evidence type="ECO:0000256" key="1">
    <source>
        <dbReference type="ARBA" id="ARBA00022741"/>
    </source>
</evidence>
<dbReference type="PROSITE" id="PS51192">
    <property type="entry name" value="HELICASE_ATP_BIND_1"/>
    <property type="match status" value="2"/>
</dbReference>
<dbReference type="Gene3D" id="1.10.3380.10">
    <property type="entry name" value="Sec63 N-terminal domain-like domain"/>
    <property type="match status" value="1"/>
</dbReference>
<dbReference type="Gene3D" id="3.40.50.300">
    <property type="entry name" value="P-loop containing nucleotide triphosphate hydrolases"/>
    <property type="match status" value="4"/>
</dbReference>
<organism evidence="7 8">
    <name type="scientific">Coprinopsis marcescibilis</name>
    <name type="common">Agaric fungus</name>
    <name type="synonym">Psathyrella marcescibilis</name>
    <dbReference type="NCBI Taxonomy" id="230819"/>
    <lineage>
        <taxon>Eukaryota</taxon>
        <taxon>Fungi</taxon>
        <taxon>Dikarya</taxon>
        <taxon>Basidiomycota</taxon>
        <taxon>Agaricomycotina</taxon>
        <taxon>Agaricomycetes</taxon>
        <taxon>Agaricomycetidae</taxon>
        <taxon>Agaricales</taxon>
        <taxon>Agaricineae</taxon>
        <taxon>Psathyrellaceae</taxon>
        <taxon>Coprinopsis</taxon>
    </lineage>
</organism>
<dbReference type="PANTHER" id="PTHR47961:SF13">
    <property type="entry name" value="ACTIVATING SIGNAL COINTEGRATOR 1 COMPLEX SUBUNIT 3"/>
    <property type="match status" value="1"/>
</dbReference>
<evidence type="ECO:0000256" key="3">
    <source>
        <dbReference type="ARBA" id="ARBA00022806"/>
    </source>
</evidence>
<dbReference type="InterPro" id="IPR014756">
    <property type="entry name" value="Ig_E-set"/>
</dbReference>
<dbReference type="InterPro" id="IPR035892">
    <property type="entry name" value="C2_domain_sf"/>
</dbReference>